<evidence type="ECO:0000256" key="1">
    <source>
        <dbReference type="ARBA" id="ARBA00023125"/>
    </source>
</evidence>
<dbReference type="InterPro" id="IPR001647">
    <property type="entry name" value="HTH_TetR"/>
</dbReference>
<dbReference type="SUPFAM" id="SSF48498">
    <property type="entry name" value="Tetracyclin repressor-like, C-terminal domain"/>
    <property type="match status" value="1"/>
</dbReference>
<feature type="domain" description="HTH tetR-type" evidence="3">
    <location>
        <begin position="8"/>
        <end position="68"/>
    </location>
</feature>
<keyword evidence="5" id="KW-1185">Reference proteome</keyword>
<evidence type="ECO:0000313" key="5">
    <source>
        <dbReference type="Proteomes" id="UP000009222"/>
    </source>
</evidence>
<dbReference type="SUPFAM" id="SSF46689">
    <property type="entry name" value="Homeodomain-like"/>
    <property type="match status" value="1"/>
</dbReference>
<dbReference type="EMBL" id="CP001841">
    <property type="protein sequence ID" value="AEF82353.1"/>
    <property type="molecule type" value="Genomic_DNA"/>
</dbReference>
<dbReference type="Proteomes" id="UP000009222">
    <property type="component" value="Chromosome"/>
</dbReference>
<dbReference type="AlphaFoldDB" id="F5YBB0"/>
<dbReference type="FunCoup" id="F5YBB0">
    <property type="interactions" value="111"/>
</dbReference>
<protein>
    <submittedName>
        <fullName evidence="4">Putative transcriptional regulator, TetR family</fullName>
    </submittedName>
</protein>
<sequence length="204" mass="23334">MSIVVEHDKRRREILEKALDAFMDDGFEDVTFQKIADRCGITRTTLYIYFKNKKDIFNFSIKQLLAGLEHDITEVGSDETLNSVDKLSLMLIKVIDKLEENRRLLTVIMNYLLYLAKGSHDPDYRVRRRTIRLRHILATILIEGIKKGEIAKVNIKDADNLLYGLVETAAFRLVILKQTAVDDLKRTVVMAVRQLAAVPGTASK</sequence>
<dbReference type="InterPro" id="IPR050109">
    <property type="entry name" value="HTH-type_TetR-like_transc_reg"/>
</dbReference>
<dbReference type="eggNOG" id="COG1309">
    <property type="taxonomic scope" value="Bacteria"/>
</dbReference>
<evidence type="ECO:0000259" key="3">
    <source>
        <dbReference type="PROSITE" id="PS50977"/>
    </source>
</evidence>
<reference evidence="5" key="1">
    <citation type="submission" date="2009-12" db="EMBL/GenBank/DDBJ databases">
        <title>Complete sequence of Treponema azotonutricium strain ZAS-9.</title>
        <authorList>
            <person name="Tetu S.G."/>
            <person name="Matson E."/>
            <person name="Ren Q."/>
            <person name="Seshadri R."/>
            <person name="Elbourne L."/>
            <person name="Hassan K.A."/>
            <person name="Durkin A."/>
            <person name="Radune D."/>
            <person name="Mohamoud Y."/>
            <person name="Shay R."/>
            <person name="Jin S."/>
            <person name="Zhang X."/>
            <person name="Lucey K."/>
            <person name="Ballor N.R."/>
            <person name="Ottesen E."/>
            <person name="Rosenthal R."/>
            <person name="Allen A."/>
            <person name="Leadbetter J.R."/>
            <person name="Paulsen I.T."/>
        </authorList>
    </citation>
    <scope>NUCLEOTIDE SEQUENCE [LARGE SCALE GENOMIC DNA]</scope>
    <source>
        <strain evidence="5">ATCC BAA-888 / DSM 13862 / ZAS-9</strain>
    </source>
</reference>
<reference evidence="4 5" key="2">
    <citation type="journal article" date="2011" name="ISME J.">
        <title>RNA-seq reveals cooperative metabolic interactions between two termite-gut spirochete species in co-culture.</title>
        <authorList>
            <person name="Rosenthal A.Z."/>
            <person name="Matson E.G."/>
            <person name="Eldar A."/>
            <person name="Leadbetter J.R."/>
        </authorList>
    </citation>
    <scope>NUCLEOTIDE SEQUENCE [LARGE SCALE GENOMIC DNA]</scope>
    <source>
        <strain evidence="5">ATCC BAA-888 / DSM 13862 / ZAS-9</strain>
    </source>
</reference>
<dbReference type="InterPro" id="IPR009057">
    <property type="entry name" value="Homeodomain-like_sf"/>
</dbReference>
<dbReference type="Pfam" id="PF00440">
    <property type="entry name" value="TetR_N"/>
    <property type="match status" value="1"/>
</dbReference>
<feature type="DNA-binding region" description="H-T-H motif" evidence="2">
    <location>
        <begin position="31"/>
        <end position="50"/>
    </location>
</feature>
<dbReference type="GO" id="GO:0000976">
    <property type="term" value="F:transcription cis-regulatory region binding"/>
    <property type="evidence" value="ECO:0007669"/>
    <property type="project" value="TreeGrafter"/>
</dbReference>
<dbReference type="PANTHER" id="PTHR30055:SF226">
    <property type="entry name" value="HTH-TYPE TRANSCRIPTIONAL REGULATOR PKSA"/>
    <property type="match status" value="1"/>
</dbReference>
<dbReference type="Gene3D" id="1.10.357.10">
    <property type="entry name" value="Tetracycline Repressor, domain 2"/>
    <property type="match status" value="1"/>
</dbReference>
<dbReference type="STRING" id="545695.TREAZ_1900"/>
<proteinExistence type="predicted"/>
<dbReference type="KEGG" id="taz:TREAZ_1900"/>
<gene>
    <name evidence="4" type="ordered locus">TREAZ_1900</name>
</gene>
<name>F5YBB0_LEAAZ</name>
<organism evidence="4 5">
    <name type="scientific">Leadbettera azotonutricia (strain ATCC BAA-888 / DSM 13862 / ZAS-9)</name>
    <name type="common">Treponema azotonutricium</name>
    <dbReference type="NCBI Taxonomy" id="545695"/>
    <lineage>
        <taxon>Bacteria</taxon>
        <taxon>Pseudomonadati</taxon>
        <taxon>Spirochaetota</taxon>
        <taxon>Spirochaetia</taxon>
        <taxon>Spirochaetales</taxon>
        <taxon>Breznakiellaceae</taxon>
        <taxon>Leadbettera</taxon>
    </lineage>
</organism>
<dbReference type="PRINTS" id="PR00455">
    <property type="entry name" value="HTHTETR"/>
</dbReference>
<accession>F5YBB0</accession>
<dbReference type="GO" id="GO:0003700">
    <property type="term" value="F:DNA-binding transcription factor activity"/>
    <property type="evidence" value="ECO:0007669"/>
    <property type="project" value="TreeGrafter"/>
</dbReference>
<dbReference type="InParanoid" id="F5YBB0"/>
<dbReference type="OrthoDB" id="9809994at2"/>
<dbReference type="PANTHER" id="PTHR30055">
    <property type="entry name" value="HTH-TYPE TRANSCRIPTIONAL REGULATOR RUTR"/>
    <property type="match status" value="1"/>
</dbReference>
<keyword evidence="1 2" id="KW-0238">DNA-binding</keyword>
<dbReference type="PROSITE" id="PS50977">
    <property type="entry name" value="HTH_TETR_2"/>
    <property type="match status" value="1"/>
</dbReference>
<evidence type="ECO:0000256" key="2">
    <source>
        <dbReference type="PROSITE-ProRule" id="PRU00335"/>
    </source>
</evidence>
<dbReference type="RefSeq" id="WP_015710136.1">
    <property type="nucleotide sequence ID" value="NC_015577.1"/>
</dbReference>
<evidence type="ECO:0000313" key="4">
    <source>
        <dbReference type="EMBL" id="AEF82353.1"/>
    </source>
</evidence>
<dbReference type="InterPro" id="IPR036271">
    <property type="entry name" value="Tet_transcr_reg_TetR-rel_C_sf"/>
</dbReference>
<dbReference type="HOGENOM" id="CLU_069356_12_2_12"/>